<dbReference type="InterPro" id="IPR036397">
    <property type="entry name" value="RNaseH_sf"/>
</dbReference>
<organism evidence="3 4">
    <name type="scientific">Rotaria socialis</name>
    <dbReference type="NCBI Taxonomy" id="392032"/>
    <lineage>
        <taxon>Eukaryota</taxon>
        <taxon>Metazoa</taxon>
        <taxon>Spiralia</taxon>
        <taxon>Gnathifera</taxon>
        <taxon>Rotifera</taxon>
        <taxon>Eurotatoria</taxon>
        <taxon>Bdelloidea</taxon>
        <taxon>Philodinida</taxon>
        <taxon>Philodinidae</taxon>
        <taxon>Rotaria</taxon>
    </lineage>
</organism>
<protein>
    <submittedName>
        <fullName evidence="3">Uncharacterized protein</fullName>
    </submittedName>
</protein>
<dbReference type="AlphaFoldDB" id="A0A821KSX4"/>
<reference evidence="3" key="1">
    <citation type="submission" date="2021-02" db="EMBL/GenBank/DDBJ databases">
        <authorList>
            <person name="Nowell W R."/>
        </authorList>
    </citation>
    <scope>NUCLEOTIDE SEQUENCE</scope>
</reference>
<dbReference type="Proteomes" id="UP000663838">
    <property type="component" value="Unassembled WGS sequence"/>
</dbReference>
<dbReference type="EMBL" id="CAJOBS010001551">
    <property type="protein sequence ID" value="CAF4740827.1"/>
    <property type="molecule type" value="Genomic_DNA"/>
</dbReference>
<evidence type="ECO:0000256" key="1">
    <source>
        <dbReference type="SAM" id="MobiDB-lite"/>
    </source>
</evidence>
<evidence type="ECO:0000313" key="3">
    <source>
        <dbReference type="EMBL" id="CAF4740827.1"/>
    </source>
</evidence>
<dbReference type="GO" id="GO:0003676">
    <property type="term" value="F:nucleic acid binding"/>
    <property type="evidence" value="ECO:0007669"/>
    <property type="project" value="InterPro"/>
</dbReference>
<evidence type="ECO:0000313" key="2">
    <source>
        <dbReference type="EMBL" id="CAF3523569.1"/>
    </source>
</evidence>
<feature type="compositionally biased region" description="Polar residues" evidence="1">
    <location>
        <begin position="383"/>
        <end position="395"/>
    </location>
</feature>
<comment type="caution">
    <text evidence="3">The sequence shown here is derived from an EMBL/GenBank/DDBJ whole genome shotgun (WGS) entry which is preliminary data.</text>
</comment>
<sequence length="395" mass="46090">MSDKFVPYHLRDINNPPAHLDENQKSNWIRTAQKAKKNCQNQQQYPAFNIPTSFYEIIYINKNTTTETMQKLINHVRNCNEFTFDTEGEKSNKQLALIQIQTIPQQLPFFVVLLELPHLPSHDTLIYVKIKQLFQLIFQSKNKLYSWGPLRQELYPAVNYELLEWPIKSQIYDIQLEFNKWYTWALSHCEVCSPSLLQHHAINDVRSNTNIKTSSKCTCHEASPYRPGETWGLQEALIYTCQLFIDKSMTVNSWARELDPHHSTLPTTTREKMLRYAIYDCFTTTYLARPVLEDWTFEKVKNINVLNLFQASSFTSPSLSSLHQANNTIIHTTINPQTFKNVIDNDLKFISEDSDDEITINQCRTSPVNTALYEQISDDEQQQHQPSLKQPSPHN</sequence>
<dbReference type="EMBL" id="CAJNYV010003029">
    <property type="protein sequence ID" value="CAF3523569.1"/>
    <property type="molecule type" value="Genomic_DNA"/>
</dbReference>
<name>A0A821KSX4_9BILA</name>
<evidence type="ECO:0000313" key="4">
    <source>
        <dbReference type="Proteomes" id="UP000663838"/>
    </source>
</evidence>
<proteinExistence type="predicted"/>
<accession>A0A821KSX4</accession>
<feature type="region of interest" description="Disordered" evidence="1">
    <location>
        <begin position="375"/>
        <end position="395"/>
    </location>
</feature>
<dbReference type="Gene3D" id="3.30.420.10">
    <property type="entry name" value="Ribonuclease H-like superfamily/Ribonuclease H"/>
    <property type="match status" value="1"/>
</dbReference>
<dbReference type="Proteomes" id="UP000663865">
    <property type="component" value="Unassembled WGS sequence"/>
</dbReference>
<gene>
    <name evidence="2" type="ORF">KIK155_LOCUS17059</name>
    <name evidence="3" type="ORF">TOA249_LOCUS19653</name>
</gene>